<gene>
    <name evidence="2" type="ORF">NGF19_22750</name>
</gene>
<name>A0ABT0ZJ57_9ACTN</name>
<evidence type="ECO:0000313" key="2">
    <source>
        <dbReference type="EMBL" id="MCN9243572.1"/>
    </source>
</evidence>
<evidence type="ECO:0000256" key="1">
    <source>
        <dbReference type="SAM" id="Phobius"/>
    </source>
</evidence>
<organism evidence="2 3">
    <name type="scientific">Streptomyces macrolidinus</name>
    <dbReference type="NCBI Taxonomy" id="2952607"/>
    <lineage>
        <taxon>Bacteria</taxon>
        <taxon>Bacillati</taxon>
        <taxon>Actinomycetota</taxon>
        <taxon>Actinomycetes</taxon>
        <taxon>Kitasatosporales</taxon>
        <taxon>Streptomycetaceae</taxon>
        <taxon>Streptomyces</taxon>
    </lineage>
</organism>
<accession>A0ABT0ZJ57</accession>
<dbReference type="RefSeq" id="WP_252427014.1">
    <property type="nucleotide sequence ID" value="NZ_JAMWMR010000023.1"/>
</dbReference>
<comment type="caution">
    <text evidence="2">The sequence shown here is derived from an EMBL/GenBank/DDBJ whole genome shotgun (WGS) entry which is preliminary data.</text>
</comment>
<reference evidence="2 3" key="1">
    <citation type="submission" date="2022-05" db="EMBL/GenBank/DDBJ databases">
        <title>Streptomyces sp. nov. RY43-2 isolated from soil of a peat swamp forest.</title>
        <authorList>
            <person name="Kanchanasin P."/>
            <person name="Tanasupawat S."/>
            <person name="Phongsopitanun W."/>
        </authorList>
    </citation>
    <scope>NUCLEOTIDE SEQUENCE [LARGE SCALE GENOMIC DNA]</scope>
    <source>
        <strain evidence="2 3">RY43-2</strain>
    </source>
</reference>
<sequence>MSADRENHDMTHKDIALLLADAADEVEIGIAPYQAVIRGGRRRRARRLAVAAATALVLCGSTGATLALAGLPGGDGDRVAPVATRPTAPVSPEERHVYAPQRTTLATGTDQGRTWQVYIDVWGVPRDESEARRQLDAMRAVEEEPTVRQAADLVGKTSYFVGRSIGGKSLVITFDTVKKMDPVKDGFEAESAPLEPGAAGPERLVVGRVGKGAREVMCKWQDGTTSVARKAFDASDDTRGQGVIRPAAGTPVNWFVCLAPSETGFESAEVVK</sequence>
<evidence type="ECO:0000313" key="3">
    <source>
        <dbReference type="Proteomes" id="UP001523219"/>
    </source>
</evidence>
<keyword evidence="1" id="KW-0472">Membrane</keyword>
<feature type="transmembrane region" description="Helical" evidence="1">
    <location>
        <begin position="48"/>
        <end position="71"/>
    </location>
</feature>
<proteinExistence type="predicted"/>
<keyword evidence="1" id="KW-1133">Transmembrane helix</keyword>
<protein>
    <submittedName>
        <fullName evidence="2">Uncharacterized protein</fullName>
    </submittedName>
</protein>
<keyword evidence="1" id="KW-0812">Transmembrane</keyword>
<dbReference type="EMBL" id="JAMWMR010000023">
    <property type="protein sequence ID" value="MCN9243572.1"/>
    <property type="molecule type" value="Genomic_DNA"/>
</dbReference>
<dbReference type="Proteomes" id="UP001523219">
    <property type="component" value="Unassembled WGS sequence"/>
</dbReference>
<keyword evidence="3" id="KW-1185">Reference proteome</keyword>